<dbReference type="InterPro" id="IPR013783">
    <property type="entry name" value="Ig-like_fold"/>
</dbReference>
<evidence type="ECO:0000256" key="6">
    <source>
        <dbReference type="SAM" id="MobiDB-lite"/>
    </source>
</evidence>
<dbReference type="SMART" id="SM00237">
    <property type="entry name" value="Calx_beta"/>
    <property type="match status" value="3"/>
</dbReference>
<feature type="transmembrane region" description="Helical" evidence="7">
    <location>
        <begin position="6628"/>
        <end position="6648"/>
    </location>
</feature>
<feature type="domain" description="Fibronectin type-III" evidence="11">
    <location>
        <begin position="2926"/>
        <end position="3014"/>
    </location>
</feature>
<feature type="domain" description="Fibronectin type-III" evidence="11">
    <location>
        <begin position="631"/>
        <end position="720"/>
    </location>
</feature>
<dbReference type="PROSITE" id="PS50026">
    <property type="entry name" value="EGF_3"/>
    <property type="match status" value="1"/>
</dbReference>
<comment type="caution">
    <text evidence="5">Lacks conserved residue(s) required for the propagation of feature annotation.</text>
</comment>
<feature type="domain" description="Fibronectin type-III" evidence="11">
    <location>
        <begin position="4134"/>
        <end position="4226"/>
    </location>
</feature>
<feature type="domain" description="Fibronectin type-III" evidence="11">
    <location>
        <begin position="1960"/>
        <end position="2057"/>
    </location>
</feature>
<dbReference type="PROSITE" id="PS50853">
    <property type="entry name" value="FN3"/>
    <property type="match status" value="26"/>
</dbReference>
<keyword evidence="4 5" id="KW-1015">Disulfide bond</keyword>
<dbReference type="EMBL" id="VJMH01006219">
    <property type="protein sequence ID" value="KAF0691054.1"/>
    <property type="molecule type" value="Genomic_DNA"/>
</dbReference>
<evidence type="ECO:0000256" key="2">
    <source>
        <dbReference type="ARBA" id="ARBA00022737"/>
    </source>
</evidence>
<feature type="transmembrane region" description="Helical" evidence="7">
    <location>
        <begin position="6660"/>
        <end position="6685"/>
    </location>
</feature>
<evidence type="ECO:0000259" key="10">
    <source>
        <dbReference type="PROSITE" id="PS50026"/>
    </source>
</evidence>
<feature type="domain" description="Fibronectin type-III" evidence="11">
    <location>
        <begin position="4443"/>
        <end position="4537"/>
    </location>
</feature>
<evidence type="ECO:0000256" key="8">
    <source>
        <dbReference type="SAM" id="SignalP"/>
    </source>
</evidence>
<dbReference type="InterPro" id="IPR050964">
    <property type="entry name" value="Striated_Muscle_Regulatory"/>
</dbReference>
<feature type="transmembrane region" description="Helical" evidence="7">
    <location>
        <begin position="6848"/>
        <end position="6875"/>
    </location>
</feature>
<feature type="region of interest" description="Disordered" evidence="6">
    <location>
        <begin position="4323"/>
        <end position="4351"/>
    </location>
</feature>
<dbReference type="Gene3D" id="2.60.120.290">
    <property type="entry name" value="Spermadhesin, CUB domain"/>
    <property type="match status" value="1"/>
</dbReference>
<dbReference type="Gene3D" id="2.160.20.10">
    <property type="entry name" value="Single-stranded right-handed beta-helix, Pectin lyase-like"/>
    <property type="match status" value="1"/>
</dbReference>
<feature type="domain" description="Fibronectin type-III" evidence="11">
    <location>
        <begin position="2686"/>
        <end position="2784"/>
    </location>
</feature>
<keyword evidence="14" id="KW-1185">Reference proteome</keyword>
<dbReference type="OrthoDB" id="75921at2759"/>
<evidence type="ECO:0000313" key="12">
    <source>
        <dbReference type="EMBL" id="KAF0691054.1"/>
    </source>
</evidence>
<feature type="transmembrane region" description="Helical" evidence="7">
    <location>
        <begin position="6936"/>
        <end position="6953"/>
    </location>
</feature>
<keyword evidence="7" id="KW-0472">Membrane</keyword>
<dbReference type="PROSITE" id="PS01180">
    <property type="entry name" value="CUB"/>
    <property type="match status" value="1"/>
</dbReference>
<feature type="domain" description="Fibronectin type-III" evidence="11">
    <location>
        <begin position="2582"/>
        <end position="2681"/>
    </location>
</feature>
<feature type="transmembrane region" description="Helical" evidence="7">
    <location>
        <begin position="7013"/>
        <end position="7032"/>
    </location>
</feature>
<feature type="domain" description="Fibronectin type-III" evidence="11">
    <location>
        <begin position="3747"/>
        <end position="3852"/>
    </location>
</feature>
<feature type="domain" description="Fibronectin type-III" evidence="11">
    <location>
        <begin position="2484"/>
        <end position="2578"/>
    </location>
</feature>
<dbReference type="InterPro" id="IPR011050">
    <property type="entry name" value="Pectin_lyase_fold/virulence"/>
</dbReference>
<dbReference type="SUPFAM" id="SSF49854">
    <property type="entry name" value="Spermadhesin, CUB domain"/>
    <property type="match status" value="1"/>
</dbReference>
<proteinExistence type="predicted"/>
<dbReference type="Gene3D" id="2.60.40.2030">
    <property type="match status" value="4"/>
</dbReference>
<dbReference type="InterPro" id="IPR006626">
    <property type="entry name" value="PbH1"/>
</dbReference>
<dbReference type="InterPro" id="IPR035914">
    <property type="entry name" value="Sperma_CUB_dom_sf"/>
</dbReference>
<evidence type="ECO:0000256" key="3">
    <source>
        <dbReference type="ARBA" id="ARBA00022837"/>
    </source>
</evidence>
<dbReference type="CDD" id="cd00063">
    <property type="entry name" value="FN3"/>
    <property type="match status" value="21"/>
</dbReference>
<feature type="domain" description="Fibronectin type-III" evidence="11">
    <location>
        <begin position="3016"/>
        <end position="3108"/>
    </location>
</feature>
<feature type="chain" id="PRO_5036116428" evidence="8">
    <location>
        <begin position="30"/>
        <end position="7160"/>
    </location>
</feature>
<keyword evidence="5" id="KW-0245">EGF-like domain</keyword>
<keyword evidence="3" id="KW-0106">Calcium</keyword>
<evidence type="ECO:0000259" key="11">
    <source>
        <dbReference type="PROSITE" id="PS50853"/>
    </source>
</evidence>
<dbReference type="CDD" id="cd00041">
    <property type="entry name" value="CUB"/>
    <property type="match status" value="1"/>
</dbReference>
<dbReference type="InterPro" id="IPR038081">
    <property type="entry name" value="CalX-like_sf"/>
</dbReference>
<dbReference type="SUPFAM" id="SSF51126">
    <property type="entry name" value="Pectin lyase-like"/>
    <property type="match status" value="5"/>
</dbReference>
<keyword evidence="1 8" id="KW-0732">Signal</keyword>
<dbReference type="GO" id="GO:0016020">
    <property type="term" value="C:membrane"/>
    <property type="evidence" value="ECO:0007669"/>
    <property type="project" value="InterPro"/>
</dbReference>
<dbReference type="EMBL" id="CAADRA010006240">
    <property type="protein sequence ID" value="VFT94417.1"/>
    <property type="molecule type" value="Genomic_DNA"/>
</dbReference>
<dbReference type="PANTHER" id="PTHR13817:SF73">
    <property type="entry name" value="FIBRONECTIN TYPE-III DOMAIN-CONTAINING PROTEIN"/>
    <property type="match status" value="1"/>
</dbReference>
<dbReference type="Proteomes" id="UP000332933">
    <property type="component" value="Unassembled WGS sequence"/>
</dbReference>
<feature type="domain" description="Fibronectin type-III" evidence="11">
    <location>
        <begin position="724"/>
        <end position="811"/>
    </location>
</feature>
<keyword evidence="2" id="KW-0677">Repeat</keyword>
<feature type="domain" description="Fibronectin type-III" evidence="11">
    <location>
        <begin position="3648"/>
        <end position="3745"/>
    </location>
</feature>
<feature type="domain" description="Fibronectin type-III" evidence="11">
    <location>
        <begin position="4038"/>
        <end position="4130"/>
    </location>
</feature>
<reference evidence="12" key="2">
    <citation type="submission" date="2019-06" db="EMBL/GenBank/DDBJ databases">
        <title>Genomics analysis of Aphanomyces spp. identifies a new class of oomycete effector associated with host adaptation.</title>
        <authorList>
            <person name="Gaulin E."/>
        </authorList>
    </citation>
    <scope>NUCLEOTIDE SEQUENCE</scope>
    <source>
        <strain evidence="12">CBS 578.67</strain>
    </source>
</reference>
<protein>
    <submittedName>
        <fullName evidence="13">Aste57867_17666 protein</fullName>
    </submittedName>
</protein>
<feature type="domain" description="Fibronectin type-III" evidence="11">
    <location>
        <begin position="1562"/>
        <end position="1671"/>
    </location>
</feature>
<dbReference type="PANTHER" id="PTHR13817">
    <property type="entry name" value="TITIN"/>
    <property type="match status" value="1"/>
</dbReference>
<organism evidence="13 14">
    <name type="scientific">Aphanomyces stellatus</name>
    <dbReference type="NCBI Taxonomy" id="120398"/>
    <lineage>
        <taxon>Eukaryota</taxon>
        <taxon>Sar</taxon>
        <taxon>Stramenopiles</taxon>
        <taxon>Oomycota</taxon>
        <taxon>Saprolegniomycetes</taxon>
        <taxon>Saprolegniales</taxon>
        <taxon>Verrucalvaceae</taxon>
        <taxon>Aphanomyces</taxon>
    </lineage>
</organism>
<feature type="domain" description="Fibronectin type-III" evidence="11">
    <location>
        <begin position="1262"/>
        <end position="1364"/>
    </location>
</feature>
<dbReference type="SUPFAM" id="SSF49265">
    <property type="entry name" value="Fibronectin type III"/>
    <property type="match status" value="20"/>
</dbReference>
<dbReference type="InterPro" id="IPR003644">
    <property type="entry name" value="Calx_beta"/>
</dbReference>
<dbReference type="SMART" id="SM00710">
    <property type="entry name" value="PbH1"/>
    <property type="match status" value="25"/>
</dbReference>
<feature type="domain" description="Fibronectin type-III" evidence="11">
    <location>
        <begin position="2059"/>
        <end position="2147"/>
    </location>
</feature>
<evidence type="ECO:0000256" key="1">
    <source>
        <dbReference type="ARBA" id="ARBA00022729"/>
    </source>
</evidence>
<dbReference type="PROSITE" id="PS00022">
    <property type="entry name" value="EGF_1"/>
    <property type="match status" value="1"/>
</dbReference>
<dbReference type="PROSITE" id="PS01186">
    <property type="entry name" value="EGF_2"/>
    <property type="match status" value="1"/>
</dbReference>
<feature type="domain" description="Fibronectin type-III" evidence="11">
    <location>
        <begin position="3922"/>
        <end position="4037"/>
    </location>
</feature>
<feature type="transmembrane region" description="Helical" evidence="7">
    <location>
        <begin position="6973"/>
        <end position="7001"/>
    </location>
</feature>
<feature type="transmembrane region" description="Helical" evidence="7">
    <location>
        <begin position="6496"/>
        <end position="6518"/>
    </location>
</feature>
<dbReference type="InterPro" id="IPR000742">
    <property type="entry name" value="EGF"/>
</dbReference>
<feature type="domain" description="Fibronectin type-III" evidence="11">
    <location>
        <begin position="2824"/>
        <end position="2921"/>
    </location>
</feature>
<dbReference type="InterPro" id="IPR000859">
    <property type="entry name" value="CUB_dom"/>
</dbReference>
<gene>
    <name evidence="13" type="primary">Aste57867_17666</name>
    <name evidence="12" type="ORF">As57867_017605</name>
    <name evidence="13" type="ORF">ASTE57867_17666</name>
</gene>
<feature type="domain" description="Fibronectin type-III" evidence="11">
    <location>
        <begin position="3114"/>
        <end position="3206"/>
    </location>
</feature>
<feature type="domain" description="EGF-like" evidence="10">
    <location>
        <begin position="4738"/>
        <end position="4775"/>
    </location>
</feature>
<feature type="domain" description="Fibronectin type-III" evidence="11">
    <location>
        <begin position="4349"/>
        <end position="4438"/>
    </location>
</feature>
<dbReference type="Gene3D" id="2.60.40.10">
    <property type="entry name" value="Immunoglobulins"/>
    <property type="match status" value="29"/>
</dbReference>
<feature type="domain" description="CUB" evidence="9">
    <location>
        <begin position="4612"/>
        <end position="4731"/>
    </location>
</feature>
<accession>A0A485LBW7</accession>
<evidence type="ECO:0000259" key="9">
    <source>
        <dbReference type="PROSITE" id="PS01180"/>
    </source>
</evidence>
<feature type="signal peptide" evidence="8">
    <location>
        <begin position="1"/>
        <end position="29"/>
    </location>
</feature>
<dbReference type="InterPro" id="IPR003961">
    <property type="entry name" value="FN3_dom"/>
</dbReference>
<dbReference type="Pfam" id="PF03160">
    <property type="entry name" value="Calx-beta"/>
    <property type="match status" value="4"/>
</dbReference>
<evidence type="ECO:0000256" key="7">
    <source>
        <dbReference type="SAM" id="Phobius"/>
    </source>
</evidence>
<feature type="transmembrane region" description="Helical" evidence="7">
    <location>
        <begin position="6797"/>
        <end position="6816"/>
    </location>
</feature>
<evidence type="ECO:0000256" key="4">
    <source>
        <dbReference type="ARBA" id="ARBA00023157"/>
    </source>
</evidence>
<feature type="domain" description="Fibronectin type-III" evidence="11">
    <location>
        <begin position="3547"/>
        <end position="3643"/>
    </location>
</feature>
<feature type="domain" description="Fibronectin type-III" evidence="11">
    <location>
        <begin position="813"/>
        <end position="918"/>
    </location>
</feature>
<dbReference type="GO" id="GO:0007154">
    <property type="term" value="P:cell communication"/>
    <property type="evidence" value="ECO:0007669"/>
    <property type="project" value="InterPro"/>
</dbReference>
<evidence type="ECO:0000313" key="14">
    <source>
        <dbReference type="Proteomes" id="UP000332933"/>
    </source>
</evidence>
<keyword evidence="7" id="KW-0812">Transmembrane</keyword>
<feature type="domain" description="Fibronectin type-III" evidence="11">
    <location>
        <begin position="1369"/>
        <end position="1466"/>
    </location>
</feature>
<name>A0A485LBW7_9STRA</name>
<dbReference type="SMART" id="SM00060">
    <property type="entry name" value="FN3"/>
    <property type="match status" value="35"/>
</dbReference>
<feature type="domain" description="Fibronectin type-III" evidence="11">
    <location>
        <begin position="523"/>
        <end position="626"/>
    </location>
</feature>
<evidence type="ECO:0000256" key="5">
    <source>
        <dbReference type="PROSITE-ProRule" id="PRU00076"/>
    </source>
</evidence>
<dbReference type="SUPFAM" id="SSF141072">
    <property type="entry name" value="CalX-like"/>
    <property type="match status" value="4"/>
</dbReference>
<keyword evidence="7" id="KW-1133">Transmembrane helix</keyword>
<dbReference type="InterPro" id="IPR012334">
    <property type="entry name" value="Pectin_lyas_fold"/>
</dbReference>
<evidence type="ECO:0000313" key="13">
    <source>
        <dbReference type="EMBL" id="VFT94417.1"/>
    </source>
</evidence>
<feature type="transmembrane region" description="Helical" evidence="7">
    <location>
        <begin position="7044"/>
        <end position="7067"/>
    </location>
</feature>
<reference evidence="13 14" key="1">
    <citation type="submission" date="2019-03" db="EMBL/GenBank/DDBJ databases">
        <authorList>
            <person name="Gaulin E."/>
            <person name="Dumas B."/>
        </authorList>
    </citation>
    <scope>NUCLEOTIDE SEQUENCE [LARGE SCALE GENOMIC DNA]</scope>
    <source>
        <strain evidence="13">CBS 568.67</strain>
    </source>
</reference>
<feature type="domain" description="Fibronectin type-III" evidence="11">
    <location>
        <begin position="1764"/>
        <end position="1858"/>
    </location>
</feature>
<dbReference type="Pfam" id="PF00041">
    <property type="entry name" value="fn3"/>
    <property type="match status" value="12"/>
</dbReference>
<feature type="disulfide bond" evidence="5">
    <location>
        <begin position="4765"/>
        <end position="4774"/>
    </location>
</feature>
<feature type="compositionally biased region" description="Low complexity" evidence="6">
    <location>
        <begin position="4325"/>
        <end position="4351"/>
    </location>
</feature>
<sequence>MTLRSDRGSRWKTCGLLVFLACLHASSWGQNVSNATGSIAGVYGPMNDRSASNAGSSLSTVGPSSRSTDELIMFQEITFAQASLSMSANAFNFSDPSQFTAAPVMGLLRASGSSLRFHWFNAIDVAHQLFVNGQFVAWVPAFESEFTLLGLTAMTPYFLVLVDPTAPTNVQIMSTSTPGPSRPSPPTDLALVAVSGGYVDLQLVLPTNDGGVPLTSTLNCTVGTVFDVLFLQTSFDTILAVPFQGPALPNDRARLNASTPQLQIFARLYGLNASTVYSLACSVQNVAGVASPMSSVPLAFMTTEAVPPSRCGPPTLRFITGGSITLALTPPQDAGGSQFLLYRVYISTPFLPPMEIATTPDTTLTLYQAGPGVPFQSNGSYTFQVFAENNAGVCFAPGDVSMLSPPLQIASFPAPSLPPSIPPPYVSSIGGSALSFQLLLPDDMYGVTAVYGFAVRCTSTVDGAVAASFYQPVVGFESYRFSVAYLRALTSYQVTVSLDTNLGQTRFSHSVMATTGPGDPPDAPTNVTVVHVGATSVDIVWQLPLETGGGVIQAYKLVVVASPPAYTPFAPRGFQPVVVNVTAGGVPTHISRLATTTSYNGSIVVQNEFGLISHAGVSFQFTTTNATLPSPPTGLFVYLSTGGMLYFSWSPCDDSGGGDNVLQYFVDLVNGTTLCSNTTTYCTATGLNASTTYKATVRAQNALGSTPPSPPRTFVTTLPTTPAAIQNLTATVVTGGSITLAWTPPVDDGGIRNVSYVVLRNNMTMVTTTTSTTATDCGLGYGQTYTYSVVAQNPVGSGSPSAPLAVTTGLIQAPSPPTLAVVTATSRSMNIQLTPACDNGGSPVLQYAYVVASVKASSMAVASFPPMPLNWSSVPNVFSITGLAPNQTYRVVVWAANLAGSSVLARLDVPTNSGIPPLVNLTLGKAYEFALDVVVWPPPMFLEPISYLLKITNNATTTTWQVVNASVMLTPFRVTIPNLTPLTAYTIEITGQGGVASGPPSNGTFSTLPNQPGFPAILGSVYRIVNGSTNVTLVVNRINGTLGTLKVPFQIATTPTMYANCTCPVDCVCDFSTQKPAVATTLPLLTFNALNTTRNIVLRTWNGQVVDQVPHVLNVSLVNVSGVAGQNLACQVLLFGTQGSIVPTSPSYAVLDTQRSFQLPLLRSGGVSGYVSVTPISVVPLNVPPYLYAQTPIPFTWTQQIVFQPLQTNGSFTINNIQPSPTYQATDRTFQILFATNSTTPNTTTVFYVTVAILDDPLVVKPPLQVNGLVRQRLTASVVSFAWTAPYYPLAMNYTYLISLGGPYNTYMIDPATINWTNQTLGATPQATLYNLVPNSYYFFEVAAVNSAGPGQGTPPQLFITSSPGPASAPFGFSVSQITGGAMTVSWNPPNDTSLLPVSSYTAQLFLGQSTIATVATTTPWYTFLGLQASTTYTVAVGANTMFQAQMFASVTATTVVNGTRPTPPSAPLLQRASGGSLTLMVVPTLDTGGFPLLNATVFIRPAGSSLFAVACLTLPNSTCTVYGLKLSTSYDIAATVANQVGSSLMGQVVSYSTTAMTVPSAPLNPMSTQVSATFLSLQWAPPLDFGGTPFLVGYQIQMQTFVPELNAFTPPVVAYESSSGERVTQATIMQLRPSTTYLLTVVALNPVSPCVAPATYANGSFGRITTTPPTSPQTPMNVQTVAVSGSSATVAWSPPWDNGGSPIVGYRIYFNGTANPTVTQTTMFTQYNLLATTVYTFTVTTLTSVGESLPSGVVHAMTSSVSPPWPPSNLTQVGFAGGTLALRWLPPLDNGGALVFAYNIYRNGQLQASISANAGLSYVDASGLQVNQTYLYTVTALNIRFEGSPATLVGATSALPDRPNPPLLSIATVTGGMVIINISTSGVFLGGTTLQGVMLTLLDTNRSVLQQVSVGPGVASQSLFGLVGATSYLVQGQTATSFGLSGPSSPVAFTTLMASIPSAPLTPVLIAVTGGTATLQLAAPLDQGGGPVQVVLNHRTLATDAFERLFFSVPTTLSVVIKSLLATSAHQFWTTAVNAAGESSSTSPLVVVTSNVTVPEQIVGPITLTSITYSTLSFAWSPVADTGGDTSVSYVVGIGSPPTYATTSDPSYTFTGLSTNSVYNVTVAAVNSVGIGPPKTTVATTDTATAGVLQFATTTVSVVEDVGVLVLSVVRTAGTANEVSISFGATSGTATSPDVYALVGSTSLVTFPDGVVAATISVQITRSPVYNAPRTFLVTLATPTDGATLGPNATCTVTIVDAGDDGQISFASANYSLVETNTAASIALVRSPNSTSGTVVVVPYLVNPAQSSTVLRFTSTAVTFADGQTSATLVVAAVRNNIFDFPDRTATIGLSIRSDSHGAIGVQGTAVVHVVDNVDVSPPSDAGAVPLLLNATGGLVIVQVAPPWNTGGMTMALVSYTMTMMAAPPSNLVLARQIQSTPLFTFSGLQFATTYAFSSTVTNQAGLVSSGSGPALLSTGPMSTPGPPGPLQAVRATGGTVDVCWSPPLDTGGIPITGYLISQQPTGNVVYNGTANPTTCAHIANTPLQVNSTYVFTVVALNYVGAGASTSSGVSTAAAPSLPAELGPPLSVDPGGDTLAIRLSMPGDTGGLPTLYYVLYINTTNTTSSTATTTIYTFYNVSSAGAVTVAGLAAKTTYAIKYTAANALGMSSMSAVFLTATGPATLPSAPLQLRVDPLQSPTGACVPLVWSPPISSGGIPLVSYRVYVATAPPAPPVNNVVIFPWQSASMGTTNTTTTSNTTATALSYALVYTGPAATPSTVVCGLDQLTRYAFQVLAYNDASFCTPTETNMAFSIPVVVSTSNATVPSRLAAPQAASSTGGMIQLVWTAPIDSGGLPILSYQLYQLASNGAMLAGSVNGSTASLALAIYGLDESKTYQFTLTATNAMGTSSASPPLTAYTTAASTPTSPLALIAATVTGGTVTLSWQPPLDAGGRRIVSYYIYRNSLSVGDSNGATTFLDVGNLQATTAYSYSVAAYTAVTYGRPSAIVVVTTGAATLPAVCTNISVVITGGSLSVAWLPPLDTGGLAILSYTSVLTLGAVEVKQTTTPGPQTVFSLLSYTTTYGFSVVATNALGASPATVGRNMTTARVTAPGKPSTPPSLVSVFGGNVTLSLDLPINTGGDPNTLQFIVYKNSGLLQTLPAVTSGTRVTVFGLTASTTYIFSYACVNGFGVGPASDAVAVTTTSPSTPGMMTPLTVVATASRAISFVWVAPIDTGGNTNLTYAVDVSGTTFYFTGLQGTATGLAAATTYTVRIKAGTAVVGGQFCPWSSGISVTTDPAAAGVFSFGAASFSVLKNASQFLLPVNRRHGSVGTVTVTLTTSTASLLGTQFILDPSAPSASSRVLTFADGVVQMGVNLGVLNDRVYTSTGVPVGLQLTSPTNDAILDTVLSTSSTLLLLDAGAAGQISFARSTASVLKSAATLVLPLVRTGGASSAVEVLGRAVANADSAVPNAALGGDFRIPTTPVEFADGQTSASLTLVIRNNNMYEWPQTAFSIQLVMFAGGAVIGPIGTITVALVDAGAVSPPLPPPVPTVLAVTGGAINLQLLEPINRGSQTARIAFFKITIAGLPTPQIVANTGASVWVGGGLVTNRNYQLSVQAANDVIVPTKYGTASAMLSFTTGAPSMTGPATALKLVKNTGGAMVVAWGAPVDGGGVPIQQYNIQWADGQGNVNTSATTVVPNYTIPRLAAMSNYSVKVQCNNGVYNALTGGWGPYSSPVVFFTNSTTLPGPPTLRSTTLPPASGGSITIAWDPPLDTGGQSIVQYTVLMKLANQTSYYKAPYQQPIDLSRSTVLSLYAQTNYQFSVFAVNAAGSRRLPGLFNISSKAATIAASAVVGNVYIQPGASILLGDYYFQVAKIASSTTFTVTIPHAYDSLVNVVAYLIGQPSAGIAQSTTEATLPQAPPLPTFTRITGGAVYGYFLSPLDTGGVPIIGYHVYFTDLSTNVTTEVMTSANAVVTIVAGQPLSRNESFQVNGLLPQHPYTLRAMAINTVSGCTNEIAPIGPAASFSSTAATLPGPPLNLSVALATGAGLSLKWNPPFDTGGVAIAVYTLGWLNPVSQNWTTVYASSTPAYRLAGLNMTTSYQFRLQATSVVGSSSVTPPVTFKTSAMSAPGPCNVPTLVSRTGGMIRVAWSPPADTGGSPINLYLVERDDGAGGAFSLLTTNATTLNIYGLRANTTYRVKVLAHNAVGAGEESPVALLATGPPSRPQPPDAPIITASSGGALTVTMKPPLDTGGVDVNTLFYLIYANGNLILNVTYLQLVAAQATSTTTTSGNRRLDATTGGGLVVSGLDPNKKYKLSSAVSSPLGQSGKSSSKVSSTTTATVPSSPAAPTLVDAKGGSLVVAWTSPVDSGGVPVKNYWLYNAAAPTDPVCVGLLWQCTVPGLLSTTSYSFYVVAENSVGMSPASATLTATTTSVKTPGAPQSLTLVSLAASGTAATLRWTTPLDTGGLGVASYTCTATKVSDQSTSTTSFTTTTGTVSPLTANTAYTVTCVAVNAAQVSSVASTSVTFTTPTGTGAPIAPVAACVGSTLLSVVWPPIAEAVTYTLYRNNVAIYTGQTPAFTDESLTAATAYNYAVTYTTASQVESTRVSATLATDSTTTPTCTTDMGYITQGQYTNSFSKSWIIAPSTSAYTGILVTFTRFEIECDHDSVKIEQFPFNGQSVLWSGGCTRDRTFTLYSMAANTPLKITLTSDASVQGTGFELTYVVNADVPTTTTAACPQSTEHGICSNQGACMSSGQCSCNLGFTGEDCSNYIVCCNDPAVCRDPVCDYLSRVILVSTNSGDDVQGTGQLVGATDVGGVTAKPYATLSKALSMATATSVIVLYPGTYSDPTKDCGLSIQNAQVDLRGFQGSSYVVLNCSVSGTTISQSSVSIQGISVQGITTSGSGGAFSVTRSNVTFDDIQVGDVTAGQKGGAIFADQSQVSLTNSILASNAADQGGAIYARDSYLALNLTAIMYNNANQGGGIYATGSTTITNVDVAVTNNNAVDCGGGVALSGTVVVWGADIEANTAAVGGGLCVDGQISFHGGAFVDSNSASESGGGFYSRAPLVLTATDGLTISNNLAGDSGGGFFVDHVACSLTSSDTSVAFVSNVAQNHGGGLFLNGSAPATLQGLTWSTNVAIVGRGGGVAVSATQVTARDSSVVGNTAIMGGGVSAQTSSTIALINVDVSTNGAAQGGGLFVDASALTGGNVHDNSATAAGGCVGLANASLSNAAVTSCASSGHGGGIYVAPSSRNLVTNVLVTQSSSQMHGGGLHAENTTLSLANVSFQNNAAGLGGGGVSLTNTVVSGLVQIDGCTASTSGGGLRLAGTIGLDAVTVTASSAPLGGGFAAHMATFVIWNATIAGNQASSHGGGGYIEHSQGSCVQFAVTGNEAVLNGGGLYLAASAVLHSGVSMTQCVCHGAGGGLYLNASTFLPKTASDVSVLTANTAYQGGHVGLTGQAPQVHNFVASGGVAAFGGGLFASAATACSIQSASITANVALNYGGGVAMQSSTMCTMTNVSLQRNGATYGGGFALQDTTLQHSSLVVAYNHAPSAGGIYFLGRSNLLLSTSSRFSTVTNNYVCATGQCGDGANLGVAGLANASASGLYLRNGVADLGGSVYIAFRGAVTLTNCTLENNFAASGGAVCADQSTSATFVNCLFQNNTAVAGGGAILLPHTATLDSVSYVQVTQCTFLGNVVQHGHGGAVYFNWVQLVGSNVRFLGNTANGNGGAMYLIGTTQAQFGVAQLTNNSISANNNGGAIYVVGASTLLLADSTVVAATTTNALSPSEGGLIYVQDAGTTLQLTRSILQNGLANFGGAIFSSNARVVLVDSIVTACNSVEFGGALYLTSFSTTTLINSTLSYNYAAYDGGAVFAESSSTFTATASSVVHNTADGTGGGIYLDIGTGNLCTLTNCSISGNTASGLGSALYASRDSTTSVFSSVFDSNGGLTIYGYSEGGPVYFVDSFGTFTATTFSNNIAQAGGAVQVYSAASQVSFFGCAFVANTATTDGGALYHSNGTVTVVNSTFVGNQAASTGGAVSMVDSSMSQWVNVTLSGNSAASGGGLYMTDQTTLRFGGGRLLANAATYGGGVYVTLAATLTVHGVLSDSNVAALSGGAFYLNETAKTAHTALIFANNSAPVGFDVFWRYGDTSPVYTCASCTFGNTSWASLSTDPIQIQLGWWPPYTTSGVFMSAAPSDMNSTTLLWDTSKAVPWPTVVIVDFYGHRSVLDTETECRVYKKASEKVYIVFMPDTQVFSTAGFVSFMYAQVQSDANDEPFHMTAACTLYNQRTRSIDFQITVQPCAPGYMLQSQLCVQCADGTFSLDGRTCHACPMGALCSNTQVSAAGGQVSHGVAFPSTQQGYFLAEAPPTLIQKQCDDAKYFPKGDPCPGGTEEDRLHRIRACMNSSSFGTYWDESRVFTCTSGYFFYNCPVEAACASSLSIDNVSTSGFDCNHGYTSPLCASCAKNFQKLDDGTCVLCDDTSIRAFYGYVTIPVLLLLAAIVAVALYLHKGTDAALMAQARAAARDETFVPPEPKPPTASWAKIIGGYLRPVRQMIKKVSLRKGKKGKYKTPPNLFGIKQMALPPVTVSPEKFKILLAFFQIFTNFKDTYQIQWPSRIASFMAFFAKFNFSFVSIPHLDCIVQYTFYGDFRLTLLAAACLFLLLHVAFRWGVFVYKRKLHEIPRHCTKCGLPNVEILKIDSDAQTKRYAMEIENDETKSRLQKFVAKIILKMEKQETKGALPIYAKNHSKCPTSQLIDDESLRQKLIQTNLRLWQARSKLRLNFKTYFDKTMKIFFWMALLMYPAISQKVLSVFNCVDVAHSSYLVSDMTLVCHDKLWVIHAVCAGIGMVFWVIGVPVYCFAVLLRERMAGVRQRMKIITDGKHEVLRQKWIELMKVDYKASGIYWNKRFDTFADMLLREYMKKRNMELPGTVARVGFIYAAYKDTFWYFEIVDLIRKLFMNGLVAFFGRGTVTQIVVGMMIIFAYMTIILALQPYKSQSNTVVAALAQLQLFVSLFAGLMVKMNVGKAQTMDMTVITIIILTINIGGLSYFAIEIIREKYVERKRYKMARMRKYQREVRHKVHQLWIRAMTYAATDAFLRRNDNNLDGELASFRVLLELARRQKMKTMTPIAPIEDTQDVDVRPAQPTA</sequence>
<dbReference type="InterPro" id="IPR036116">
    <property type="entry name" value="FN3_sf"/>
</dbReference>
<feature type="domain" description="Fibronectin type-III" evidence="11">
    <location>
        <begin position="1675"/>
        <end position="1762"/>
    </location>
</feature>